<accession>A0A3M0BWP7</accession>
<name>A0A3M0BWP7_9PROT</name>
<dbReference type="Proteomes" id="UP000271227">
    <property type="component" value="Unassembled WGS sequence"/>
</dbReference>
<protein>
    <submittedName>
        <fullName evidence="2">MarR family transcriptional regulator</fullName>
    </submittedName>
</protein>
<dbReference type="EMBL" id="REFR01000015">
    <property type="protein sequence ID" value="RMB02014.1"/>
    <property type="molecule type" value="Genomic_DNA"/>
</dbReference>
<dbReference type="InParanoid" id="A0A3M0BWP7"/>
<feature type="domain" description="HTH marR-type" evidence="1">
    <location>
        <begin position="17"/>
        <end position="150"/>
    </location>
</feature>
<proteinExistence type="predicted"/>
<sequence length="154" mass="17161">MSHSRTNLRQLALEASQDCMCQRTRRASRLITKAYDNALRPMGLRITQFTMLAAATASDGGASLSDVADLLGMDRTTLSRNLKPLERDGLIVFCDDEMRGRSRAIRITKKGETLFGKAEPIWRRVQSNLKSDLGPTEWKQFHTAITTASKSISS</sequence>
<dbReference type="Gene3D" id="1.10.10.10">
    <property type="entry name" value="Winged helix-like DNA-binding domain superfamily/Winged helix DNA-binding domain"/>
    <property type="match status" value="1"/>
</dbReference>
<dbReference type="GO" id="GO:0003700">
    <property type="term" value="F:DNA-binding transcription factor activity"/>
    <property type="evidence" value="ECO:0007669"/>
    <property type="project" value="InterPro"/>
</dbReference>
<dbReference type="CDD" id="cd00090">
    <property type="entry name" value="HTH_ARSR"/>
    <property type="match status" value="1"/>
</dbReference>
<dbReference type="SMART" id="SM00347">
    <property type="entry name" value="HTH_MARR"/>
    <property type="match status" value="1"/>
</dbReference>
<comment type="caution">
    <text evidence="2">The sequence shown here is derived from an EMBL/GenBank/DDBJ whole genome shotgun (WGS) entry which is preliminary data.</text>
</comment>
<evidence type="ECO:0000313" key="3">
    <source>
        <dbReference type="Proteomes" id="UP000271227"/>
    </source>
</evidence>
<organism evidence="2 3">
    <name type="scientific">Eilatimonas milleporae</name>
    <dbReference type="NCBI Taxonomy" id="911205"/>
    <lineage>
        <taxon>Bacteria</taxon>
        <taxon>Pseudomonadati</taxon>
        <taxon>Pseudomonadota</taxon>
        <taxon>Alphaproteobacteria</taxon>
        <taxon>Kordiimonadales</taxon>
        <taxon>Kordiimonadaceae</taxon>
        <taxon>Eilatimonas</taxon>
    </lineage>
</organism>
<dbReference type="InterPro" id="IPR000835">
    <property type="entry name" value="HTH_MarR-typ"/>
</dbReference>
<dbReference type="InterPro" id="IPR011991">
    <property type="entry name" value="ArsR-like_HTH"/>
</dbReference>
<dbReference type="PROSITE" id="PS50995">
    <property type="entry name" value="HTH_MARR_2"/>
    <property type="match status" value="1"/>
</dbReference>
<dbReference type="GO" id="GO:0006950">
    <property type="term" value="P:response to stress"/>
    <property type="evidence" value="ECO:0007669"/>
    <property type="project" value="TreeGrafter"/>
</dbReference>
<dbReference type="PANTHER" id="PTHR33164:SF105">
    <property type="entry name" value="TRANSCRIPTIONAL REPRESSOR PROTEIN-RELATED"/>
    <property type="match status" value="1"/>
</dbReference>
<dbReference type="InterPro" id="IPR036390">
    <property type="entry name" value="WH_DNA-bd_sf"/>
</dbReference>
<dbReference type="Pfam" id="PF12840">
    <property type="entry name" value="HTH_20"/>
    <property type="match status" value="1"/>
</dbReference>
<evidence type="ECO:0000313" key="2">
    <source>
        <dbReference type="EMBL" id="RMB02014.1"/>
    </source>
</evidence>
<dbReference type="InterPro" id="IPR039422">
    <property type="entry name" value="MarR/SlyA-like"/>
</dbReference>
<keyword evidence="3" id="KW-1185">Reference proteome</keyword>
<gene>
    <name evidence="2" type="ORF">BXY39_3524</name>
</gene>
<reference evidence="2 3" key="1">
    <citation type="submission" date="2018-10" db="EMBL/GenBank/DDBJ databases">
        <title>Genomic Encyclopedia of Archaeal and Bacterial Type Strains, Phase II (KMG-II): from individual species to whole genera.</title>
        <authorList>
            <person name="Goeker M."/>
        </authorList>
    </citation>
    <scope>NUCLEOTIDE SEQUENCE [LARGE SCALE GENOMIC DNA]</scope>
    <source>
        <strain evidence="2 3">DSM 25217</strain>
    </source>
</reference>
<dbReference type="PANTHER" id="PTHR33164">
    <property type="entry name" value="TRANSCRIPTIONAL REGULATOR, MARR FAMILY"/>
    <property type="match status" value="1"/>
</dbReference>
<evidence type="ECO:0000259" key="1">
    <source>
        <dbReference type="PROSITE" id="PS50995"/>
    </source>
</evidence>
<dbReference type="InterPro" id="IPR036388">
    <property type="entry name" value="WH-like_DNA-bd_sf"/>
</dbReference>
<dbReference type="AlphaFoldDB" id="A0A3M0BWP7"/>
<dbReference type="SUPFAM" id="SSF46785">
    <property type="entry name" value="Winged helix' DNA-binding domain"/>
    <property type="match status" value="1"/>
</dbReference>